<dbReference type="Proteomes" id="UP000245533">
    <property type="component" value="Unassembled WGS sequence"/>
</dbReference>
<protein>
    <recommendedName>
        <fullName evidence="4 5">Flagellar hook-basal body complex protein FliE</fullName>
    </recommendedName>
</protein>
<name>A0A316TNF3_9BACT</name>
<dbReference type="GO" id="GO:0003774">
    <property type="term" value="F:cytoskeletal motor activity"/>
    <property type="evidence" value="ECO:0007669"/>
    <property type="project" value="InterPro"/>
</dbReference>
<reference evidence="6 7" key="1">
    <citation type="submission" date="2018-05" db="EMBL/GenBank/DDBJ databases">
        <title>Rhodohalobacter halophilus gen. nov., sp. nov., a moderately halophilic member of the family Balneolaceae.</title>
        <authorList>
            <person name="Liu Z.-W."/>
        </authorList>
    </citation>
    <scope>NUCLEOTIDE SEQUENCE [LARGE SCALE GENOMIC DNA]</scope>
    <source>
        <strain evidence="6 7">8A47</strain>
    </source>
</reference>
<evidence type="ECO:0000313" key="6">
    <source>
        <dbReference type="EMBL" id="PWN05171.1"/>
    </source>
</evidence>
<dbReference type="NCBIfam" id="TIGR00205">
    <property type="entry name" value="fliE"/>
    <property type="match status" value="1"/>
</dbReference>
<evidence type="ECO:0000256" key="3">
    <source>
        <dbReference type="ARBA" id="ARBA00023143"/>
    </source>
</evidence>
<dbReference type="HAMAP" id="MF_00724">
    <property type="entry name" value="FliE"/>
    <property type="match status" value="1"/>
</dbReference>
<organism evidence="6 7">
    <name type="scientific">Rhodohalobacter mucosus</name>
    <dbReference type="NCBI Taxonomy" id="2079485"/>
    <lineage>
        <taxon>Bacteria</taxon>
        <taxon>Pseudomonadati</taxon>
        <taxon>Balneolota</taxon>
        <taxon>Balneolia</taxon>
        <taxon>Balneolales</taxon>
        <taxon>Balneolaceae</taxon>
        <taxon>Rhodohalobacter</taxon>
    </lineage>
</organism>
<dbReference type="PANTHER" id="PTHR34653">
    <property type="match status" value="1"/>
</dbReference>
<accession>A0A316TNF3</accession>
<dbReference type="RefSeq" id="WP_109648079.1">
    <property type="nucleotide sequence ID" value="NZ_QGGB01000011.1"/>
</dbReference>
<dbReference type="PRINTS" id="PR01006">
    <property type="entry name" value="FLGHOOKFLIE"/>
</dbReference>
<dbReference type="AlphaFoldDB" id="A0A316TNF3"/>
<keyword evidence="3 4" id="KW-0975">Bacterial flagellum</keyword>
<dbReference type="GO" id="GO:0071973">
    <property type="term" value="P:bacterial-type flagellum-dependent cell motility"/>
    <property type="evidence" value="ECO:0007669"/>
    <property type="project" value="InterPro"/>
</dbReference>
<comment type="similarity">
    <text evidence="2 4">Belongs to the FliE family.</text>
</comment>
<dbReference type="PANTHER" id="PTHR34653:SF1">
    <property type="entry name" value="FLAGELLAR HOOK-BASAL BODY COMPLEX PROTEIN FLIE"/>
    <property type="match status" value="1"/>
</dbReference>
<dbReference type="InterPro" id="IPR001624">
    <property type="entry name" value="FliE"/>
</dbReference>
<keyword evidence="7" id="KW-1185">Reference proteome</keyword>
<keyword evidence="6" id="KW-0969">Cilium</keyword>
<gene>
    <name evidence="4" type="primary">fliE</name>
    <name evidence="6" type="ORF">DDZ15_15720</name>
</gene>
<comment type="caution">
    <text evidence="6">The sequence shown here is derived from an EMBL/GenBank/DDBJ whole genome shotgun (WGS) entry which is preliminary data.</text>
</comment>
<evidence type="ECO:0000256" key="5">
    <source>
        <dbReference type="NCBIfam" id="TIGR00205"/>
    </source>
</evidence>
<dbReference type="EMBL" id="QGGB01000011">
    <property type="protein sequence ID" value="PWN05171.1"/>
    <property type="molecule type" value="Genomic_DNA"/>
</dbReference>
<keyword evidence="6" id="KW-0282">Flagellum</keyword>
<evidence type="ECO:0000256" key="4">
    <source>
        <dbReference type="HAMAP-Rule" id="MF_00724"/>
    </source>
</evidence>
<proteinExistence type="inferred from homology"/>
<dbReference type="GO" id="GO:0009425">
    <property type="term" value="C:bacterial-type flagellum basal body"/>
    <property type="evidence" value="ECO:0007669"/>
    <property type="project" value="UniProtKB-SubCell"/>
</dbReference>
<dbReference type="Pfam" id="PF02049">
    <property type="entry name" value="FliE"/>
    <property type="match status" value="1"/>
</dbReference>
<evidence type="ECO:0000313" key="7">
    <source>
        <dbReference type="Proteomes" id="UP000245533"/>
    </source>
</evidence>
<dbReference type="GO" id="GO:0005198">
    <property type="term" value="F:structural molecule activity"/>
    <property type="evidence" value="ECO:0007669"/>
    <property type="project" value="UniProtKB-UniRule"/>
</dbReference>
<evidence type="ECO:0000256" key="2">
    <source>
        <dbReference type="ARBA" id="ARBA00009272"/>
    </source>
</evidence>
<comment type="subcellular location">
    <subcellularLocation>
        <location evidence="1 4">Bacterial flagellum basal body</location>
    </subcellularLocation>
</comment>
<sequence length="107" mass="12033">MAIDPITIQALRQNPAMEGRDRIQEVGFNDSSNPEGSFADMIRDAVQSVDAMQKESETGVENILAGKAENIHEVMISMQKAQLSFQLMVEMRNKAVETYQELSRMQI</sequence>
<evidence type="ECO:0000256" key="1">
    <source>
        <dbReference type="ARBA" id="ARBA00004117"/>
    </source>
</evidence>
<keyword evidence="6" id="KW-0966">Cell projection</keyword>
<dbReference type="OrthoDB" id="285952at2"/>